<proteinExistence type="predicted"/>
<gene>
    <name evidence="1" type="ORF">QUF54_05115</name>
</gene>
<protein>
    <submittedName>
        <fullName evidence="1">Uncharacterized protein</fullName>
    </submittedName>
</protein>
<comment type="caution">
    <text evidence="1">The sequence shown here is derived from an EMBL/GenBank/DDBJ whole genome shotgun (WGS) entry which is preliminary data.</text>
</comment>
<sequence length="80" mass="9338">MHDAIAYAPYDLRVINQTYAAYEFTSYELSIRHMRLTSYQSDICGLRVIAYAPYDLRVINQTYAAYELSLMHPTSYQSDI</sequence>
<dbReference type="EMBL" id="JAUCGM010000259">
    <property type="protein sequence ID" value="MDM8562716.1"/>
    <property type="molecule type" value="Genomic_DNA"/>
</dbReference>
<organism evidence="1 2">
    <name type="scientific">Candidatus Marithioploca araucensis</name>
    <dbReference type="NCBI Taxonomy" id="70273"/>
    <lineage>
        <taxon>Bacteria</taxon>
        <taxon>Pseudomonadati</taxon>
        <taxon>Pseudomonadota</taxon>
        <taxon>Gammaproteobacteria</taxon>
        <taxon>Thiotrichales</taxon>
        <taxon>Thiotrichaceae</taxon>
        <taxon>Candidatus Marithioploca</taxon>
    </lineage>
</organism>
<reference evidence="1" key="1">
    <citation type="submission" date="2023-06" db="EMBL/GenBank/DDBJ databases">
        <title>Uncultivated large filamentous bacteria from sulfidic sediments reveal new species and different genomic features in energy metabolism and defense.</title>
        <authorList>
            <person name="Fonseca A."/>
        </authorList>
    </citation>
    <scope>NUCLEOTIDE SEQUENCE</scope>
    <source>
        <strain evidence="1">HSG4</strain>
    </source>
</reference>
<evidence type="ECO:0000313" key="2">
    <source>
        <dbReference type="Proteomes" id="UP001171945"/>
    </source>
</evidence>
<accession>A0ABT7VT20</accession>
<evidence type="ECO:0000313" key="1">
    <source>
        <dbReference type="EMBL" id="MDM8562716.1"/>
    </source>
</evidence>
<dbReference type="Proteomes" id="UP001171945">
    <property type="component" value="Unassembled WGS sequence"/>
</dbReference>
<keyword evidence="2" id="KW-1185">Reference proteome</keyword>
<name>A0ABT7VT20_9GAMM</name>